<proteinExistence type="predicted"/>
<name>A0A225UUE0_9STRA</name>
<dbReference type="GO" id="GO:0006508">
    <property type="term" value="P:proteolysis"/>
    <property type="evidence" value="ECO:0007669"/>
    <property type="project" value="UniProtKB-KW"/>
</dbReference>
<gene>
    <name evidence="1" type="ORF">PHMEG_00032656</name>
</gene>
<comment type="caution">
    <text evidence="1">The sequence shown here is derived from an EMBL/GenBank/DDBJ whole genome shotgun (WGS) entry which is preliminary data.</text>
</comment>
<dbReference type="GO" id="GO:0008233">
    <property type="term" value="F:peptidase activity"/>
    <property type="evidence" value="ECO:0007669"/>
    <property type="project" value="UniProtKB-KW"/>
</dbReference>
<keyword evidence="1" id="KW-0378">Hydrolase</keyword>
<dbReference type="Proteomes" id="UP000198211">
    <property type="component" value="Unassembled WGS sequence"/>
</dbReference>
<dbReference type="EMBL" id="NBNE01011033">
    <property type="protein sequence ID" value="OWY96945.1"/>
    <property type="molecule type" value="Genomic_DNA"/>
</dbReference>
<protein>
    <submittedName>
        <fullName evidence="1">Serine protease</fullName>
    </submittedName>
</protein>
<evidence type="ECO:0000313" key="1">
    <source>
        <dbReference type="EMBL" id="OWY96945.1"/>
    </source>
</evidence>
<keyword evidence="2" id="KW-1185">Reference proteome</keyword>
<evidence type="ECO:0000313" key="2">
    <source>
        <dbReference type="Proteomes" id="UP000198211"/>
    </source>
</evidence>
<dbReference type="STRING" id="4795.A0A225UUE0"/>
<organism evidence="1 2">
    <name type="scientific">Phytophthora megakarya</name>
    <dbReference type="NCBI Taxonomy" id="4795"/>
    <lineage>
        <taxon>Eukaryota</taxon>
        <taxon>Sar</taxon>
        <taxon>Stramenopiles</taxon>
        <taxon>Oomycota</taxon>
        <taxon>Peronosporomycetes</taxon>
        <taxon>Peronosporales</taxon>
        <taxon>Peronosporaceae</taxon>
        <taxon>Phytophthora</taxon>
    </lineage>
</organism>
<dbReference type="OrthoDB" id="89499at2759"/>
<reference evidence="2" key="1">
    <citation type="submission" date="2017-03" db="EMBL/GenBank/DDBJ databases">
        <title>Phytopthora megakarya and P. palmivora, two closely related causual agents of cacao black pod achieved similar genome size and gene model numbers by different mechanisms.</title>
        <authorList>
            <person name="Ali S."/>
            <person name="Shao J."/>
            <person name="Larry D.J."/>
            <person name="Kronmiller B."/>
            <person name="Shen D."/>
            <person name="Strem M.D."/>
            <person name="Melnick R.L."/>
            <person name="Guiltinan M.J."/>
            <person name="Tyler B.M."/>
            <person name="Meinhardt L.W."/>
            <person name="Bailey B.A."/>
        </authorList>
    </citation>
    <scope>NUCLEOTIDE SEQUENCE [LARGE SCALE GENOMIC DNA]</scope>
    <source>
        <strain evidence="2">zdho120</strain>
    </source>
</reference>
<sequence>MKSHFTNTRIGYGGLSSASSLYYAFSNEKVITLRCKRHCLQTDLYWNKTATIPSQFSVLLDTQTPHKYTEHLFNAIDGENKELVTLDYAPHTTLKMTPMVARANLGSDSCRFKIFTSCIRIG</sequence>
<accession>A0A225UUE0</accession>
<dbReference type="AlphaFoldDB" id="A0A225UUE0"/>
<keyword evidence="1" id="KW-0645">Protease</keyword>